<reference evidence="1 2" key="1">
    <citation type="journal article" date="2020" name="Microb. Ecol.">
        <title>Ecogenomics of the Marine Benthic Filamentous Cyanobacterium Adonisia.</title>
        <authorList>
            <person name="Walter J.M."/>
            <person name="Coutinho F.H."/>
            <person name="Leomil L."/>
            <person name="Hargreaves P.I."/>
            <person name="Campeao M.E."/>
            <person name="Vieira V.V."/>
            <person name="Silva B.S."/>
            <person name="Fistarol G.O."/>
            <person name="Salomon P.S."/>
            <person name="Sawabe T."/>
            <person name="Mino S."/>
            <person name="Hosokawa M."/>
            <person name="Miyashita H."/>
            <person name="Maruyama F."/>
            <person name="van Verk M.C."/>
            <person name="Dutilh B.E."/>
            <person name="Thompson C.C."/>
            <person name="Thompson F.L."/>
        </authorList>
    </citation>
    <scope>NUCLEOTIDE SEQUENCE [LARGE SCALE GENOMIC DNA]</scope>
    <source>
        <strain evidence="1 2">CCMR0081</strain>
    </source>
</reference>
<dbReference type="RefSeq" id="WP_163661493.1">
    <property type="nucleotide sequence ID" value="NZ_QXHD01000004.1"/>
</dbReference>
<keyword evidence="2" id="KW-1185">Reference proteome</keyword>
<dbReference type="AlphaFoldDB" id="A0A6M0RPV5"/>
<comment type="caution">
    <text evidence="1">The sequence shown here is derived from an EMBL/GenBank/DDBJ whole genome shotgun (WGS) entry which is preliminary data.</text>
</comment>
<gene>
    <name evidence="1" type="ORF">DXZ20_22115</name>
</gene>
<accession>A0A6M0RPV5</accession>
<dbReference type="EMBL" id="QXHD01000004">
    <property type="protein sequence ID" value="NEZ58288.1"/>
    <property type="molecule type" value="Genomic_DNA"/>
</dbReference>
<protein>
    <submittedName>
        <fullName evidence="1">Uncharacterized protein</fullName>
    </submittedName>
</protein>
<sequence>MTSKSFKSQQIRRFKFWRNQRLRDGMQYQYALFQRIHTADYKQRHQVYQQASQLAQQGADILVTYEDQACHLWLNLKHKA</sequence>
<dbReference type="Proteomes" id="UP000481033">
    <property type="component" value="Unassembled WGS sequence"/>
</dbReference>
<organism evidence="1 2">
    <name type="scientific">Adonisia turfae CCMR0081</name>
    <dbReference type="NCBI Taxonomy" id="2292702"/>
    <lineage>
        <taxon>Bacteria</taxon>
        <taxon>Bacillati</taxon>
        <taxon>Cyanobacteriota</taxon>
        <taxon>Adonisia</taxon>
        <taxon>Adonisia turfae</taxon>
    </lineage>
</organism>
<evidence type="ECO:0000313" key="2">
    <source>
        <dbReference type="Proteomes" id="UP000481033"/>
    </source>
</evidence>
<proteinExistence type="predicted"/>
<name>A0A6M0RPV5_9CYAN</name>
<evidence type="ECO:0000313" key="1">
    <source>
        <dbReference type="EMBL" id="NEZ58288.1"/>
    </source>
</evidence>